<reference evidence="1" key="1">
    <citation type="journal article" date="2014" name="Front. Microbiol.">
        <title>High frequency of phylogenetically diverse reductive dehalogenase-homologous genes in deep subseafloor sedimentary metagenomes.</title>
        <authorList>
            <person name="Kawai M."/>
            <person name="Futagami T."/>
            <person name="Toyoda A."/>
            <person name="Takaki Y."/>
            <person name="Nishi S."/>
            <person name="Hori S."/>
            <person name="Arai W."/>
            <person name="Tsubouchi T."/>
            <person name="Morono Y."/>
            <person name="Uchiyama I."/>
            <person name="Ito T."/>
            <person name="Fujiyama A."/>
            <person name="Inagaki F."/>
            <person name="Takami H."/>
        </authorList>
    </citation>
    <scope>NUCLEOTIDE SEQUENCE</scope>
    <source>
        <strain evidence="1">Expedition CK06-06</strain>
    </source>
</reference>
<accession>X0SLS0</accession>
<comment type="caution">
    <text evidence="1">The sequence shown here is derived from an EMBL/GenBank/DDBJ whole genome shotgun (WGS) entry which is preliminary data.</text>
</comment>
<evidence type="ECO:0000313" key="1">
    <source>
        <dbReference type="EMBL" id="GAF81949.1"/>
    </source>
</evidence>
<organism evidence="1">
    <name type="scientific">marine sediment metagenome</name>
    <dbReference type="NCBI Taxonomy" id="412755"/>
    <lineage>
        <taxon>unclassified sequences</taxon>
        <taxon>metagenomes</taxon>
        <taxon>ecological metagenomes</taxon>
    </lineage>
</organism>
<dbReference type="AlphaFoldDB" id="X0SLS0"/>
<gene>
    <name evidence="1" type="ORF">S01H1_09157</name>
</gene>
<name>X0SLS0_9ZZZZ</name>
<protein>
    <submittedName>
        <fullName evidence="1">Uncharacterized protein</fullName>
    </submittedName>
</protein>
<sequence length="110" mass="13294">MELEITRHFPLKLTKCLSCKKEFAYTEMFKKTHDRIWYQGIPPIPKYTYIYFCMECFLKQPPINVIFPQCCDEYTYKFINGKIKPVDIIKVMREDLDKMELDLKLEPVLN</sequence>
<proteinExistence type="predicted"/>
<dbReference type="EMBL" id="BARS01004679">
    <property type="protein sequence ID" value="GAF81949.1"/>
    <property type="molecule type" value="Genomic_DNA"/>
</dbReference>